<evidence type="ECO:0008006" key="5">
    <source>
        <dbReference type="Google" id="ProtNLM"/>
    </source>
</evidence>
<comment type="caution">
    <text evidence="3">The sequence shown here is derived from an EMBL/GenBank/DDBJ whole genome shotgun (WGS) entry which is preliminary data.</text>
</comment>
<evidence type="ECO:0000313" key="3">
    <source>
        <dbReference type="EMBL" id="MFD1932995.1"/>
    </source>
</evidence>
<comment type="subcellular location">
    <subcellularLocation>
        <location evidence="1">Membrane</location>
    </subcellularLocation>
</comment>
<accession>A0ABW4SVV7</accession>
<sequence length="165" mass="17975">MRVALAAVLAVAVAFLGWTSLRMGGELEHLRGGRAAGEQAMVAARALAPDLLSYNYRTIEDDLNRAQALTTGELTRRYQELRRSLVPRAIEQRTVQEVSVAGAAVQDATPDRVSVLLFVNLGTTKQAQGDAEPRQQVIQNRVRFVMVKDGSRWLVGDLSTLVGSS</sequence>
<gene>
    <name evidence="3" type="ORF">ACFSKW_16085</name>
</gene>
<evidence type="ECO:0000256" key="2">
    <source>
        <dbReference type="ARBA" id="ARBA00023136"/>
    </source>
</evidence>
<proteinExistence type="predicted"/>
<evidence type="ECO:0000256" key="1">
    <source>
        <dbReference type="ARBA" id="ARBA00004370"/>
    </source>
</evidence>
<dbReference type="EMBL" id="JBHUFV010000023">
    <property type="protein sequence ID" value="MFD1932995.1"/>
    <property type="molecule type" value="Genomic_DNA"/>
</dbReference>
<keyword evidence="2" id="KW-0472">Membrane</keyword>
<dbReference type="RefSeq" id="WP_379573045.1">
    <property type="nucleotide sequence ID" value="NZ_JBHUFV010000023.1"/>
</dbReference>
<reference evidence="4" key="1">
    <citation type="journal article" date="2019" name="Int. J. Syst. Evol. Microbiol.">
        <title>The Global Catalogue of Microorganisms (GCM) 10K type strain sequencing project: providing services to taxonomists for standard genome sequencing and annotation.</title>
        <authorList>
            <consortium name="The Broad Institute Genomics Platform"/>
            <consortium name="The Broad Institute Genome Sequencing Center for Infectious Disease"/>
            <person name="Wu L."/>
            <person name="Ma J."/>
        </authorList>
    </citation>
    <scope>NUCLEOTIDE SEQUENCE [LARGE SCALE GENOMIC DNA]</scope>
    <source>
        <strain evidence="4">ICMP 6774ER</strain>
    </source>
</reference>
<name>A0ABW4SVV7_9ACTN</name>
<protein>
    <recommendedName>
        <fullName evidence="5">Mce-associated membrane protein</fullName>
    </recommendedName>
</protein>
<dbReference type="PANTHER" id="PTHR37042:SF4">
    <property type="entry name" value="OUTER MEMBRANE PROTEIN RV1973"/>
    <property type="match status" value="1"/>
</dbReference>
<organism evidence="3 4">
    <name type="scientific">Nonomuraea mangrovi</name>
    <dbReference type="NCBI Taxonomy" id="2316207"/>
    <lineage>
        <taxon>Bacteria</taxon>
        <taxon>Bacillati</taxon>
        <taxon>Actinomycetota</taxon>
        <taxon>Actinomycetes</taxon>
        <taxon>Streptosporangiales</taxon>
        <taxon>Streptosporangiaceae</taxon>
        <taxon>Nonomuraea</taxon>
    </lineage>
</organism>
<dbReference type="Proteomes" id="UP001597368">
    <property type="component" value="Unassembled WGS sequence"/>
</dbReference>
<keyword evidence="4" id="KW-1185">Reference proteome</keyword>
<evidence type="ECO:0000313" key="4">
    <source>
        <dbReference type="Proteomes" id="UP001597368"/>
    </source>
</evidence>
<dbReference type="PANTHER" id="PTHR37042">
    <property type="entry name" value="OUTER MEMBRANE PROTEIN RV1973"/>
    <property type="match status" value="1"/>
</dbReference>